<evidence type="ECO:0000313" key="3">
    <source>
        <dbReference type="EMBL" id="KAF0733219.1"/>
    </source>
</evidence>
<organism evidence="3 4">
    <name type="scientific">Aphis craccivora</name>
    <name type="common">Cowpea aphid</name>
    <dbReference type="NCBI Taxonomy" id="307492"/>
    <lineage>
        <taxon>Eukaryota</taxon>
        <taxon>Metazoa</taxon>
        <taxon>Ecdysozoa</taxon>
        <taxon>Arthropoda</taxon>
        <taxon>Hexapoda</taxon>
        <taxon>Insecta</taxon>
        <taxon>Pterygota</taxon>
        <taxon>Neoptera</taxon>
        <taxon>Paraneoptera</taxon>
        <taxon>Hemiptera</taxon>
        <taxon>Sternorrhyncha</taxon>
        <taxon>Aphidomorpha</taxon>
        <taxon>Aphidoidea</taxon>
        <taxon>Aphididae</taxon>
        <taxon>Aphidini</taxon>
        <taxon>Aphis</taxon>
        <taxon>Aphis</taxon>
    </lineage>
</organism>
<keyword evidence="4" id="KW-1185">Reference proteome</keyword>
<dbReference type="EMBL" id="VUJU01008266">
    <property type="protein sequence ID" value="KAF0733219.1"/>
    <property type="molecule type" value="Genomic_DNA"/>
</dbReference>
<feature type="domain" description="C2H2-type" evidence="2">
    <location>
        <begin position="458"/>
        <end position="481"/>
    </location>
</feature>
<protein>
    <recommendedName>
        <fullName evidence="2">C2H2-type domain-containing protein</fullName>
    </recommendedName>
</protein>
<dbReference type="PROSITE" id="PS50157">
    <property type="entry name" value="ZINC_FINGER_C2H2_2"/>
    <property type="match status" value="1"/>
</dbReference>
<name>A0A6G0X063_APHCR</name>
<dbReference type="InterPro" id="IPR013087">
    <property type="entry name" value="Znf_C2H2_type"/>
</dbReference>
<feature type="non-terminal residue" evidence="3">
    <location>
        <position position="1"/>
    </location>
</feature>
<sequence>GYHTPSNSYPVNEGVDQSLNLEDISYSTHGTHVVKNNSSKEFNNTSTPYSLPHTKFGSYKPMEWTIETILNLLHTTNDGRCILADSKTNNGYLSDDAQNLMTQLLINHLLQDQSKGTDFFFRKISELIVQVFPKEQKSVYFIPSKTEGQHQAHAKGKLIERWKNVARKLRSAGAISCERKKTLANQATTSSLLILSEEIKSATDWLQTDGLNFSNLSTIKEKWLITYDVRKYDIFESKDQSISDIFLKWPIFQSAKGYELVLEDFKIGNPATHALTDDRNTFINSWEQFFKHLFIIRRSSIKDKYALTLLTQLDSTYLNGGEPNGFNFKMNLRSSNVISLLLIPYLIPTKTQIKNNNDNVTTKFWKPSLIESASAFAIHVPNMIKFHEDFCQKELKYLHHGATIQPFIAFVGQDLQSISSCYVRVNQRFWCFEDPLIALETKIHLLFESKVLNIFKMYICFVCSSSFATIDQLILHLRHYHNLGTQSVFHCKQLECVSHFQGSKQFRQHLNRVHFVPNINPRLLNNINIPNKNLNTISPVVLNLKESQVSKAVEITEEFGLNDYFENMVRSSALKFITSLNTKPNVTSSLMQEIVERTTELFSSGIISHLKSKIEPYLTNCDNSRLIEIQNMFNILENPFSKLKTEYQRIKYFESNNVFFKPKTIVLGFTKETKIVSGVERQVMVPVQGHLFSIKENLKHFFELPGVFDVAYQYTVSSSNNSNLSSFLNGSTWKNIMTNFPDKIVFPIYLYYDDAEMGNPLGSHSGVHKIGCVYYTIPALPPEYLSSLENIFPAYLFHSSDRGAHEFDNKTMFSALINVLIDLQENGTTIVVNSISIKIYFVLGLILGDNLGLNSMLGFVQSFSANYYCRICRSHKHDLQTMLKESVESIRNKNNYESDITTANVSETGINECCAFNKIPNYHVTVNSVCDFMHDVSEGVARYDMAVIINCLINHEYFSLEDLNQRILLFEYGMTESKDTPPPISQNHLKNNSIIMSASEMLCLVRYFGLIVGELIPLETEIWKLYLYLRKIIDICCARVLQPECATLLDNLISEHNRLYLKFSNSLLKPKFHILTHYGRLLLQNGPINLTSSLRFEAKHKVLKAYSNSIPCRINLGHTLSHKLQLQMVDRLLTQRGLQPDLKVGSCVKINTSIEFSQCVFDSLPTEFKLDTVLVSSIEYKGVTYKPGMLVIVDINLNGCIFGKIMNILINNSRTPYLVYALYLTVGFDDHFHAYEIKKYDDRELNISSCYVKDLSDFTPTVSRILGNDLKTILL</sequence>
<evidence type="ECO:0000259" key="2">
    <source>
        <dbReference type="PROSITE" id="PS50157"/>
    </source>
</evidence>
<evidence type="ECO:0000256" key="1">
    <source>
        <dbReference type="PROSITE-ProRule" id="PRU00042"/>
    </source>
</evidence>
<evidence type="ECO:0000313" key="4">
    <source>
        <dbReference type="Proteomes" id="UP000478052"/>
    </source>
</evidence>
<reference evidence="3 4" key="1">
    <citation type="submission" date="2019-08" db="EMBL/GenBank/DDBJ databases">
        <title>Whole genome of Aphis craccivora.</title>
        <authorList>
            <person name="Voronova N.V."/>
            <person name="Shulinski R.S."/>
            <person name="Bandarenka Y.V."/>
            <person name="Zhorov D.G."/>
            <person name="Warner D."/>
        </authorList>
    </citation>
    <scope>NUCLEOTIDE SEQUENCE [LARGE SCALE GENOMIC DNA]</scope>
    <source>
        <strain evidence="3">180601</strain>
        <tissue evidence="3">Whole Body</tissue>
    </source>
</reference>
<comment type="caution">
    <text evidence="3">The sequence shown here is derived from an EMBL/GenBank/DDBJ whole genome shotgun (WGS) entry which is preliminary data.</text>
</comment>
<keyword evidence="1" id="KW-0862">Zinc</keyword>
<keyword evidence="1" id="KW-0479">Metal-binding</keyword>
<dbReference type="GO" id="GO:0008270">
    <property type="term" value="F:zinc ion binding"/>
    <property type="evidence" value="ECO:0007669"/>
    <property type="project" value="UniProtKB-KW"/>
</dbReference>
<dbReference type="Proteomes" id="UP000478052">
    <property type="component" value="Unassembled WGS sequence"/>
</dbReference>
<gene>
    <name evidence="3" type="ORF">FWK35_00027048</name>
</gene>
<dbReference type="AlphaFoldDB" id="A0A6G0X063"/>
<keyword evidence="1" id="KW-0863">Zinc-finger</keyword>
<accession>A0A6G0X063</accession>
<proteinExistence type="predicted"/>
<dbReference type="OrthoDB" id="6601996at2759"/>
<dbReference type="PROSITE" id="PS00028">
    <property type="entry name" value="ZINC_FINGER_C2H2_1"/>
    <property type="match status" value="2"/>
</dbReference>
<dbReference type="SMART" id="SM00355">
    <property type="entry name" value="ZnF_C2H2"/>
    <property type="match status" value="2"/>
</dbReference>